<evidence type="ECO:0000256" key="1">
    <source>
        <dbReference type="ARBA" id="ARBA00023015"/>
    </source>
</evidence>
<gene>
    <name evidence="5" type="ORF">QLQ12_18555</name>
</gene>
<dbReference type="EMBL" id="JASCTH010000011">
    <property type="protein sequence ID" value="MDI6100613.1"/>
    <property type="molecule type" value="Genomic_DNA"/>
</dbReference>
<keyword evidence="3" id="KW-0472">Membrane</keyword>
<reference evidence="5 6" key="1">
    <citation type="submission" date="2023-05" db="EMBL/GenBank/DDBJ databases">
        <title>Actinoplanes sp. NEAU-A12 genome sequencing.</title>
        <authorList>
            <person name="Wang Z.-S."/>
        </authorList>
    </citation>
    <scope>NUCLEOTIDE SEQUENCE [LARGE SCALE GENOMIC DNA]</scope>
    <source>
        <strain evidence="5 6">NEAU-A12</strain>
    </source>
</reference>
<dbReference type="Proteomes" id="UP001241758">
    <property type="component" value="Unassembled WGS sequence"/>
</dbReference>
<protein>
    <submittedName>
        <fullName evidence="5">Zf-HC2 domain-containing protein</fullName>
    </submittedName>
</protein>
<evidence type="ECO:0000256" key="2">
    <source>
        <dbReference type="ARBA" id="ARBA00023163"/>
    </source>
</evidence>
<dbReference type="InterPro" id="IPR041916">
    <property type="entry name" value="Anti_sigma_zinc_sf"/>
</dbReference>
<keyword evidence="3" id="KW-0812">Transmembrane</keyword>
<feature type="domain" description="Putative zinc-finger" evidence="4">
    <location>
        <begin position="11"/>
        <end position="36"/>
    </location>
</feature>
<evidence type="ECO:0000259" key="4">
    <source>
        <dbReference type="Pfam" id="PF13490"/>
    </source>
</evidence>
<keyword evidence="3" id="KW-1133">Transmembrane helix</keyword>
<evidence type="ECO:0000313" key="5">
    <source>
        <dbReference type="EMBL" id="MDI6100613.1"/>
    </source>
</evidence>
<dbReference type="InterPro" id="IPR027383">
    <property type="entry name" value="Znf_put"/>
</dbReference>
<dbReference type="Gene3D" id="1.10.10.1320">
    <property type="entry name" value="Anti-sigma factor, zinc-finger domain"/>
    <property type="match status" value="1"/>
</dbReference>
<evidence type="ECO:0000313" key="6">
    <source>
        <dbReference type="Proteomes" id="UP001241758"/>
    </source>
</evidence>
<organism evidence="5 6">
    <name type="scientific">Actinoplanes sandaracinus</name>
    <dbReference type="NCBI Taxonomy" id="3045177"/>
    <lineage>
        <taxon>Bacteria</taxon>
        <taxon>Bacillati</taxon>
        <taxon>Actinomycetota</taxon>
        <taxon>Actinomycetes</taxon>
        <taxon>Micromonosporales</taxon>
        <taxon>Micromonosporaceae</taxon>
        <taxon>Actinoplanes</taxon>
    </lineage>
</organism>
<dbReference type="RefSeq" id="WP_282761440.1">
    <property type="nucleotide sequence ID" value="NZ_JASCTH010000011.1"/>
</dbReference>
<keyword evidence="2" id="KW-0804">Transcription</keyword>
<keyword evidence="1" id="KW-0805">Transcription regulation</keyword>
<name>A0ABT6WLJ6_9ACTN</name>
<accession>A0ABT6WLJ6</accession>
<evidence type="ECO:0000256" key="3">
    <source>
        <dbReference type="SAM" id="Phobius"/>
    </source>
</evidence>
<proteinExistence type="predicted"/>
<sequence length="232" mass="25091">MRCEDGHDDAAYVLGALSPIERAAYESHLASCSFCREAVADLAKVPDMLDRLDADDFERLLDPTLFSSSRPGPVQRFPDPARRPPAKRVRAFPIRVFSTVTAVVLVLMIGGGLAFWGLRGSPGQPTPPPGPAIAMTPVDSTSPIAATIRITSTGAGSRVEMQCSYSKSARPYTFRLVAYGPDEQTEQLGSWLAQPGAEFLLPAATHFTQGSLSRLELVRSDDRVMLVYEPPA</sequence>
<dbReference type="Pfam" id="PF13490">
    <property type="entry name" value="zf-HC2"/>
    <property type="match status" value="1"/>
</dbReference>
<keyword evidence="6" id="KW-1185">Reference proteome</keyword>
<feature type="transmembrane region" description="Helical" evidence="3">
    <location>
        <begin position="92"/>
        <end position="118"/>
    </location>
</feature>
<comment type="caution">
    <text evidence="5">The sequence shown here is derived from an EMBL/GenBank/DDBJ whole genome shotgun (WGS) entry which is preliminary data.</text>
</comment>